<accession>Q84E44</accession>
<sequence length="347" mass="37175">MRNAKSLVLILFIFAVVLAGCGGGAGGTSPAANSGANESASNAGETGQGGDNANNSPQTRKFEHALGETEITGVPERIVALEWVYAEDVLALGVQPVGIADIEGMNKWVNIPVEIGPEVTDIGLRQEPNLEIIASLKPDLIIGVKSTAEANYDALKSIAPTLIFDPYPGEGEGDQYDEMINTFKTIADAIGKQEEAEQVLSSLEETYADAKAKLEAAGMTERPIVLAMGYSNQNAVTFRISTDNALAIKTLEHIGLTNAYKANQFEIYGFTTTDVEALPALQDANFLHIIQETDNIIDNQLKDNPVWKGLNFVKEDRVYALGGDMWPYGGPLSAQLMAQKTADLLAQ</sequence>
<dbReference type="PRINTS" id="PR01715">
    <property type="entry name" value="FERRIBNDNGPP"/>
</dbReference>
<dbReference type="InterPro" id="IPR051313">
    <property type="entry name" value="Bact_iron-sidero_bind"/>
</dbReference>
<evidence type="ECO:0000256" key="7">
    <source>
        <dbReference type="SAM" id="SignalP"/>
    </source>
</evidence>
<dbReference type="GO" id="GO:1901678">
    <property type="term" value="P:iron coordination entity transport"/>
    <property type="evidence" value="ECO:0007669"/>
    <property type="project" value="UniProtKB-ARBA"/>
</dbReference>
<keyword evidence="4 7" id="KW-0732">Signal</keyword>
<dbReference type="AlphaFoldDB" id="Q84E44"/>
<reference evidence="9" key="1">
    <citation type="journal article" date="2005" name="Carbohydr. Res.">
        <title>Construction of chimeric cyclodextrin glucanotransferases from Bacillus circulans A11 and Paenibacillus macerans IAM1243 and analysis of their product specificity.</title>
        <authorList>
            <person name="Rimphanitchayakit V."/>
            <person name="Tonozuka T."/>
            <person name="Sakano Y."/>
        </authorList>
    </citation>
    <scope>NUCLEOTIDE SEQUENCE</scope>
    <source>
        <strain evidence="9">A11</strain>
    </source>
</reference>
<feature type="domain" description="Fe/B12 periplasmic-binding" evidence="8">
    <location>
        <begin position="77"/>
        <end position="347"/>
    </location>
</feature>
<organism evidence="9">
    <name type="scientific">Niallia circulans</name>
    <name type="common">Bacillus circulans</name>
    <dbReference type="NCBI Taxonomy" id="1397"/>
    <lineage>
        <taxon>Bacteria</taxon>
        <taxon>Bacillati</taxon>
        <taxon>Bacillota</taxon>
        <taxon>Bacilli</taxon>
        <taxon>Bacillales</taxon>
        <taxon>Bacillaceae</taxon>
        <taxon>Niallia</taxon>
    </lineage>
</organism>
<comment type="subcellular location">
    <subcellularLocation>
        <location evidence="1">Cell membrane</location>
        <topology evidence="1">Lipid-anchor</topology>
    </subcellularLocation>
</comment>
<dbReference type="SUPFAM" id="SSF53807">
    <property type="entry name" value="Helical backbone' metal receptor"/>
    <property type="match status" value="1"/>
</dbReference>
<keyword evidence="5" id="KW-0175">Coiled coil</keyword>
<feature type="chain" id="PRO_5038485164" evidence="7">
    <location>
        <begin position="20"/>
        <end position="347"/>
    </location>
</feature>
<evidence type="ECO:0000256" key="4">
    <source>
        <dbReference type="ARBA" id="ARBA00022729"/>
    </source>
</evidence>
<evidence type="ECO:0000256" key="3">
    <source>
        <dbReference type="ARBA" id="ARBA00022448"/>
    </source>
</evidence>
<evidence type="ECO:0000313" key="9">
    <source>
        <dbReference type="EMBL" id="AAO73907.1"/>
    </source>
</evidence>
<dbReference type="PROSITE" id="PS50983">
    <property type="entry name" value="FE_B12_PBP"/>
    <property type="match status" value="1"/>
</dbReference>
<dbReference type="PANTHER" id="PTHR30532">
    <property type="entry name" value="IRON III DICITRATE-BINDING PERIPLASMIC PROTEIN"/>
    <property type="match status" value="1"/>
</dbReference>
<dbReference type="GO" id="GO:0030288">
    <property type="term" value="C:outer membrane-bounded periplasmic space"/>
    <property type="evidence" value="ECO:0007669"/>
    <property type="project" value="TreeGrafter"/>
</dbReference>
<dbReference type="Pfam" id="PF01497">
    <property type="entry name" value="Peripla_BP_2"/>
    <property type="match status" value="1"/>
</dbReference>
<dbReference type="GO" id="GO:0005886">
    <property type="term" value="C:plasma membrane"/>
    <property type="evidence" value="ECO:0007669"/>
    <property type="project" value="UniProtKB-SubCell"/>
</dbReference>
<evidence type="ECO:0000259" key="8">
    <source>
        <dbReference type="PROSITE" id="PS50983"/>
    </source>
</evidence>
<protein>
    <submittedName>
        <fullName evidence="9">Iron III dicitrate transport protein-like protein</fullName>
    </submittedName>
</protein>
<dbReference type="PANTHER" id="PTHR30532:SF29">
    <property type="entry name" value="FE(3+) DICITRATE-BINDING PERIPLASMIC PROTEIN"/>
    <property type="match status" value="1"/>
</dbReference>
<dbReference type="InterPro" id="IPR002491">
    <property type="entry name" value="ABC_transptr_periplasmic_BD"/>
</dbReference>
<comment type="similarity">
    <text evidence="2">Belongs to the bacterial solute-binding protein 8 family.</text>
</comment>
<feature type="coiled-coil region" evidence="5">
    <location>
        <begin position="186"/>
        <end position="220"/>
    </location>
</feature>
<feature type="compositionally biased region" description="Low complexity" evidence="6">
    <location>
        <begin position="28"/>
        <end position="45"/>
    </location>
</feature>
<proteinExistence type="inferred from homology"/>
<feature type="region of interest" description="Disordered" evidence="6">
    <location>
        <begin position="27"/>
        <end position="59"/>
    </location>
</feature>
<evidence type="ECO:0000256" key="5">
    <source>
        <dbReference type="SAM" id="Coils"/>
    </source>
</evidence>
<dbReference type="EMBL" id="AF302787">
    <property type="protein sequence ID" value="AAO73907.1"/>
    <property type="molecule type" value="Genomic_DNA"/>
</dbReference>
<keyword evidence="3" id="KW-0813">Transport</keyword>
<dbReference type="PROSITE" id="PS51257">
    <property type="entry name" value="PROKAR_LIPOPROTEIN"/>
    <property type="match status" value="1"/>
</dbReference>
<dbReference type="Gene3D" id="3.40.50.1980">
    <property type="entry name" value="Nitrogenase molybdenum iron protein domain"/>
    <property type="match status" value="2"/>
</dbReference>
<dbReference type="CDD" id="cd01146">
    <property type="entry name" value="FhuD"/>
    <property type="match status" value="1"/>
</dbReference>
<evidence type="ECO:0000256" key="6">
    <source>
        <dbReference type="SAM" id="MobiDB-lite"/>
    </source>
</evidence>
<feature type="signal peptide" evidence="7">
    <location>
        <begin position="1"/>
        <end position="19"/>
    </location>
</feature>
<evidence type="ECO:0000256" key="2">
    <source>
        <dbReference type="ARBA" id="ARBA00008814"/>
    </source>
</evidence>
<evidence type="ECO:0000256" key="1">
    <source>
        <dbReference type="ARBA" id="ARBA00004193"/>
    </source>
</evidence>
<name>Q84E44_NIACI</name>